<dbReference type="InterPro" id="IPR029058">
    <property type="entry name" value="AB_hydrolase_fold"/>
</dbReference>
<keyword evidence="6" id="KW-0031">Aminopeptidase</keyword>
<dbReference type="GO" id="GO:0004177">
    <property type="term" value="F:aminopeptidase activity"/>
    <property type="evidence" value="ECO:0007669"/>
    <property type="project" value="UniProtKB-KW"/>
</dbReference>
<dbReference type="Pfam" id="PF08386">
    <property type="entry name" value="Abhydrolase_4"/>
    <property type="match status" value="1"/>
</dbReference>
<keyword evidence="7" id="KW-1185">Reference proteome</keyword>
<evidence type="ECO:0000259" key="4">
    <source>
        <dbReference type="Pfam" id="PF00561"/>
    </source>
</evidence>
<dbReference type="Gene3D" id="3.40.50.1820">
    <property type="entry name" value="alpha/beta hydrolase"/>
    <property type="match status" value="1"/>
</dbReference>
<sequence length="541" mass="58089">MPSFSSLFLSTLTIAVSLAQAHCSTINWRPCEFNGTRPILCGNLSVPLDYTDAKSNATLRLELVKVPAAKTPSKGSILFNFGGPGEEAQQTMAQVAAELQILTGGHHDLIAFDPRGTGKTMVVSCYQTDIERLVGSLQAPGWSNASDAALGTQWATSQLLAESCLANAADVGTLVGTAFVARDMMQIVDALGEDGMLRYWGLSYGTVLGATVAAMFPDRMDRIMLDGVLNPFEYYHGYDIEMLTDTDKTFAGFISGCVAAPDQCALARDNATAADLEKTISDLIDTLKYNPVALGGILIDYSLIKEVILGYLYSPLAWDELAGGLNGLITGNITALAEFAEAFGARPQGIAAESYPAIKCADNAVRATTLADVRPAVDELYAKSRYGGDKISAIAVRCAQWRMDAKERYSGDFRVKTRNPVLLVGNTLDPVTPLVSARNVSEAFEGSVVLQHDGYGHSSLAQASICTTKAIRNFFINGTMPEPGTICKVDTPLFSNKTWQDVLPPIQRVRRSISARDDDDAALLRAASVAGKKLLRPSRFV</sequence>
<dbReference type="AlphaFoldDB" id="A0AAJ0FKC2"/>
<dbReference type="SUPFAM" id="SSF53474">
    <property type="entry name" value="alpha/beta-Hydrolases"/>
    <property type="match status" value="1"/>
</dbReference>
<evidence type="ECO:0000256" key="3">
    <source>
        <dbReference type="SAM" id="SignalP"/>
    </source>
</evidence>
<evidence type="ECO:0000256" key="1">
    <source>
        <dbReference type="ARBA" id="ARBA00010088"/>
    </source>
</evidence>
<reference evidence="6" key="1">
    <citation type="submission" date="2023-06" db="EMBL/GenBank/DDBJ databases">
        <title>Genome-scale phylogeny and comparative genomics of the fungal order Sordariales.</title>
        <authorList>
            <consortium name="Lawrence Berkeley National Laboratory"/>
            <person name="Hensen N."/>
            <person name="Bonometti L."/>
            <person name="Westerberg I."/>
            <person name="Brannstrom I.O."/>
            <person name="Guillou S."/>
            <person name="Cros-Aarteil S."/>
            <person name="Calhoun S."/>
            <person name="Haridas S."/>
            <person name="Kuo A."/>
            <person name="Mondo S."/>
            <person name="Pangilinan J."/>
            <person name="Riley R."/>
            <person name="Labutti K."/>
            <person name="Andreopoulos B."/>
            <person name="Lipzen A."/>
            <person name="Chen C."/>
            <person name="Yanf M."/>
            <person name="Daum C."/>
            <person name="Ng V."/>
            <person name="Clum A."/>
            <person name="Steindorff A."/>
            <person name="Ohm R."/>
            <person name="Martin F."/>
            <person name="Silar P."/>
            <person name="Natvig D."/>
            <person name="Lalanne C."/>
            <person name="Gautier V."/>
            <person name="Ament-Velasquez S.L."/>
            <person name="Kruys A."/>
            <person name="Hutchinson M.I."/>
            <person name="Powell A.J."/>
            <person name="Barry K."/>
            <person name="Miller A.N."/>
            <person name="Grigoriev I.V."/>
            <person name="Debuchy R."/>
            <person name="Gladieux P."/>
            <person name="Thoren M.H."/>
            <person name="Johannesson H."/>
        </authorList>
    </citation>
    <scope>NUCLEOTIDE SEQUENCE</scope>
    <source>
        <strain evidence="6">8032-3</strain>
    </source>
</reference>
<dbReference type="InterPro" id="IPR013595">
    <property type="entry name" value="Pept_S33_TAP-like_C"/>
</dbReference>
<evidence type="ECO:0000313" key="6">
    <source>
        <dbReference type="EMBL" id="KAK1763935.1"/>
    </source>
</evidence>
<comment type="caution">
    <text evidence="6">The sequence shown here is derived from an EMBL/GenBank/DDBJ whole genome shotgun (WGS) entry which is preliminary data.</text>
</comment>
<dbReference type="InterPro" id="IPR000073">
    <property type="entry name" value="AB_hydrolase_1"/>
</dbReference>
<evidence type="ECO:0000256" key="2">
    <source>
        <dbReference type="ARBA" id="ARBA00022801"/>
    </source>
</evidence>
<keyword evidence="2" id="KW-0378">Hydrolase</keyword>
<feature type="chain" id="PRO_5042520330" evidence="3">
    <location>
        <begin position="22"/>
        <end position="541"/>
    </location>
</feature>
<keyword evidence="3" id="KW-0732">Signal</keyword>
<evidence type="ECO:0000313" key="7">
    <source>
        <dbReference type="Proteomes" id="UP001244011"/>
    </source>
</evidence>
<dbReference type="EMBL" id="MU839023">
    <property type="protein sequence ID" value="KAK1763935.1"/>
    <property type="molecule type" value="Genomic_DNA"/>
</dbReference>
<protein>
    <submittedName>
        <fullName evidence="6">Tripeptidyl aminopeptidase</fullName>
    </submittedName>
</protein>
<dbReference type="RefSeq" id="XP_060280148.1">
    <property type="nucleotide sequence ID" value="XM_060428835.1"/>
</dbReference>
<organism evidence="6 7">
    <name type="scientific">Phialemonium atrogriseum</name>
    <dbReference type="NCBI Taxonomy" id="1093897"/>
    <lineage>
        <taxon>Eukaryota</taxon>
        <taxon>Fungi</taxon>
        <taxon>Dikarya</taxon>
        <taxon>Ascomycota</taxon>
        <taxon>Pezizomycotina</taxon>
        <taxon>Sordariomycetes</taxon>
        <taxon>Sordariomycetidae</taxon>
        <taxon>Cephalothecales</taxon>
        <taxon>Cephalothecaceae</taxon>
        <taxon>Phialemonium</taxon>
    </lineage>
</organism>
<dbReference type="PANTHER" id="PTHR43248:SF25">
    <property type="entry name" value="AB HYDROLASE-1 DOMAIN-CONTAINING PROTEIN-RELATED"/>
    <property type="match status" value="1"/>
</dbReference>
<dbReference type="GeneID" id="85312022"/>
<feature type="domain" description="Peptidase S33 tripeptidyl aminopeptidase-like C-terminal" evidence="5">
    <location>
        <begin position="388"/>
        <end position="487"/>
    </location>
</feature>
<proteinExistence type="inferred from homology"/>
<dbReference type="Pfam" id="PF00561">
    <property type="entry name" value="Abhydrolase_1"/>
    <property type="match status" value="1"/>
</dbReference>
<evidence type="ECO:0000259" key="5">
    <source>
        <dbReference type="Pfam" id="PF08386"/>
    </source>
</evidence>
<gene>
    <name evidence="6" type="ORF">QBC33DRAFT_548369</name>
</gene>
<accession>A0AAJ0FKC2</accession>
<dbReference type="InterPro" id="IPR051601">
    <property type="entry name" value="Serine_prot/Carboxylest_S33"/>
</dbReference>
<feature type="domain" description="AB hydrolase-1" evidence="4">
    <location>
        <begin position="99"/>
        <end position="232"/>
    </location>
</feature>
<name>A0AAJ0FKC2_9PEZI</name>
<feature type="signal peptide" evidence="3">
    <location>
        <begin position="1"/>
        <end position="21"/>
    </location>
</feature>
<keyword evidence="6" id="KW-0645">Protease</keyword>
<dbReference type="PANTHER" id="PTHR43248">
    <property type="entry name" value="2-SUCCINYL-6-HYDROXY-2,4-CYCLOHEXADIENE-1-CARBOXYLATE SYNTHASE"/>
    <property type="match status" value="1"/>
</dbReference>
<comment type="similarity">
    <text evidence="1">Belongs to the peptidase S33 family.</text>
</comment>
<dbReference type="Proteomes" id="UP001244011">
    <property type="component" value="Unassembled WGS sequence"/>
</dbReference>